<evidence type="ECO:0000313" key="1">
    <source>
        <dbReference type="EMBL" id="GAA40663.1"/>
    </source>
</evidence>
<dbReference type="EMBL" id="DF143504">
    <property type="protein sequence ID" value="GAA40663.1"/>
    <property type="molecule type" value="Genomic_DNA"/>
</dbReference>
<name>H2KSU2_CLOSI</name>
<reference evidence="1" key="1">
    <citation type="journal article" date="2011" name="Genome Biol.">
        <title>The draft genome of the carcinogenic human liver fluke Clonorchis sinensis.</title>
        <authorList>
            <person name="Wang X."/>
            <person name="Chen W."/>
            <person name="Huang Y."/>
            <person name="Sun J."/>
            <person name="Men J."/>
            <person name="Liu H."/>
            <person name="Luo F."/>
            <person name="Guo L."/>
            <person name="Lv X."/>
            <person name="Deng C."/>
            <person name="Zhou C."/>
            <person name="Fan Y."/>
            <person name="Li X."/>
            <person name="Huang L."/>
            <person name="Hu Y."/>
            <person name="Liang C."/>
            <person name="Hu X."/>
            <person name="Xu J."/>
            <person name="Yu X."/>
        </authorList>
    </citation>
    <scope>NUCLEOTIDE SEQUENCE [LARGE SCALE GENOMIC DNA]</scope>
    <source>
        <strain evidence="1">Henan</strain>
    </source>
</reference>
<accession>H2KSU2</accession>
<sequence>MFSRYDVQTHTCRNRCKVRRRDDDHMVTTKSPEAVAFFIPKASQLIISDEKWVTVKDQYSFVLQWLLSLKRQPGSVIC</sequence>
<gene>
    <name evidence="1" type="ORF">CLF_110317</name>
</gene>
<protein>
    <submittedName>
        <fullName evidence="1">Uncharacterized protein</fullName>
    </submittedName>
</protein>
<organism evidence="1 2">
    <name type="scientific">Clonorchis sinensis</name>
    <name type="common">Chinese liver fluke</name>
    <dbReference type="NCBI Taxonomy" id="79923"/>
    <lineage>
        <taxon>Eukaryota</taxon>
        <taxon>Metazoa</taxon>
        <taxon>Spiralia</taxon>
        <taxon>Lophotrochozoa</taxon>
        <taxon>Platyhelminthes</taxon>
        <taxon>Trematoda</taxon>
        <taxon>Digenea</taxon>
        <taxon>Opisthorchiida</taxon>
        <taxon>Opisthorchiata</taxon>
        <taxon>Opisthorchiidae</taxon>
        <taxon>Clonorchis</taxon>
    </lineage>
</organism>
<evidence type="ECO:0000313" key="2">
    <source>
        <dbReference type="Proteomes" id="UP000008909"/>
    </source>
</evidence>
<proteinExistence type="predicted"/>
<keyword evidence="2" id="KW-1185">Reference proteome</keyword>
<dbReference type="AlphaFoldDB" id="H2KSU2"/>
<reference key="2">
    <citation type="submission" date="2011-10" db="EMBL/GenBank/DDBJ databases">
        <title>The genome and transcriptome sequence of Clonorchis sinensis provide insights into the carcinogenic liver fluke.</title>
        <authorList>
            <person name="Wang X."/>
            <person name="Huang Y."/>
            <person name="Chen W."/>
            <person name="Liu H."/>
            <person name="Guo L."/>
            <person name="Chen Y."/>
            <person name="Luo F."/>
            <person name="Zhou W."/>
            <person name="Sun J."/>
            <person name="Mao Q."/>
            <person name="Liang P."/>
            <person name="Zhou C."/>
            <person name="Tian Y."/>
            <person name="Men J."/>
            <person name="Lv X."/>
            <person name="Huang L."/>
            <person name="Zhou J."/>
            <person name="Hu Y."/>
            <person name="Li R."/>
            <person name="Zhang F."/>
            <person name="Lei H."/>
            <person name="Li X."/>
            <person name="Hu X."/>
            <person name="Liang C."/>
            <person name="Xu J."/>
            <person name="Wu Z."/>
            <person name="Yu X."/>
        </authorList>
    </citation>
    <scope>NUCLEOTIDE SEQUENCE</scope>
    <source>
        <strain>Henan</strain>
    </source>
</reference>
<dbReference type="Proteomes" id="UP000008909">
    <property type="component" value="Unassembled WGS sequence"/>
</dbReference>